<dbReference type="EMBL" id="CP069450">
    <property type="protein sequence ID" value="QRO48494.1"/>
    <property type="molecule type" value="Genomic_DNA"/>
</dbReference>
<reference evidence="1 2" key="1">
    <citation type="submission" date="2021-02" db="EMBL/GenBank/DDBJ databases">
        <title>FDA dAtabase for Regulatory Grade micrObial Sequences (FDA-ARGOS): Supporting development and validation of Infectious Disease Dx tests.</title>
        <authorList>
            <person name="Carlson P."/>
            <person name="Fischbach M."/>
            <person name="Hastie J."/>
            <person name="Bilen M."/>
            <person name="Cheng A."/>
            <person name="Tallon L."/>
            <person name="Sadzewicz L."/>
            <person name="Zhao X."/>
            <person name="Boylan J."/>
            <person name="Ott S."/>
            <person name="Bowen H."/>
            <person name="Vavikolanu K."/>
            <person name="Mehta A."/>
            <person name="Aluvathingal J."/>
            <person name="Nadendla S."/>
            <person name="Yan Y."/>
            <person name="Sichtig H."/>
        </authorList>
    </citation>
    <scope>NUCLEOTIDE SEQUENCE [LARGE SCALE GENOMIC DNA]</scope>
    <source>
        <strain evidence="1 2">FDAARGOS_1229</strain>
    </source>
</reference>
<dbReference type="Proteomes" id="UP000654720">
    <property type="component" value="Chromosome"/>
</dbReference>
<name>A0ABX7H4H8_9BACT</name>
<organism evidence="1 2">
    <name type="scientific">Butyricimonas virosa</name>
    <dbReference type="NCBI Taxonomy" id="544645"/>
    <lineage>
        <taxon>Bacteria</taxon>
        <taxon>Pseudomonadati</taxon>
        <taxon>Bacteroidota</taxon>
        <taxon>Bacteroidia</taxon>
        <taxon>Bacteroidales</taxon>
        <taxon>Odoribacteraceae</taxon>
        <taxon>Butyricimonas</taxon>
    </lineage>
</organism>
<accession>A0ABX7H4H8</accession>
<keyword evidence="2" id="KW-1185">Reference proteome</keyword>
<dbReference type="GeneID" id="93098925"/>
<evidence type="ECO:0000313" key="1">
    <source>
        <dbReference type="EMBL" id="QRO48494.1"/>
    </source>
</evidence>
<sequence length="183" mass="21180">MEDISKTFTIQWVGPFSSSNPAAFKKYIDDPNTCDKHLFSFYYCSGSKKGRGFPVNKKDYRYFGLHKAGTPITARVNSTHKTLAKFREYKLWLGTFSDSAHQTAENIEEVETLFISTYAPALTENDRKKKASPPNSICIINLWYKTNETRWKIKKDEMKIFDDVLVYEKESDSYSVANLRAIR</sequence>
<gene>
    <name evidence="1" type="ORF">I6J59_11010</name>
</gene>
<protein>
    <submittedName>
        <fullName evidence="1">Uncharacterized protein</fullName>
    </submittedName>
</protein>
<evidence type="ECO:0000313" key="2">
    <source>
        <dbReference type="Proteomes" id="UP000654720"/>
    </source>
</evidence>
<dbReference type="RefSeq" id="WP_027200125.1">
    <property type="nucleotide sequence ID" value="NZ_CP069450.1"/>
</dbReference>
<proteinExistence type="predicted"/>